<reference evidence="1" key="1">
    <citation type="submission" date="2021-03" db="EMBL/GenBank/DDBJ databases">
        <authorList>
            <person name="Tagirdzhanova G."/>
        </authorList>
    </citation>
    <scope>NUCLEOTIDE SEQUENCE</scope>
</reference>
<proteinExistence type="predicted"/>
<dbReference type="AlphaFoldDB" id="A0A8H3I9X2"/>
<evidence type="ECO:0000313" key="2">
    <source>
        <dbReference type="Proteomes" id="UP000664203"/>
    </source>
</evidence>
<keyword evidence="2" id="KW-1185">Reference proteome</keyword>
<name>A0A8H3I9X2_9LECA</name>
<dbReference type="EMBL" id="CAJPDR010000042">
    <property type="protein sequence ID" value="CAF9910478.1"/>
    <property type="molecule type" value="Genomic_DNA"/>
</dbReference>
<organism evidence="1 2">
    <name type="scientific">Alectoria fallacina</name>
    <dbReference type="NCBI Taxonomy" id="1903189"/>
    <lineage>
        <taxon>Eukaryota</taxon>
        <taxon>Fungi</taxon>
        <taxon>Dikarya</taxon>
        <taxon>Ascomycota</taxon>
        <taxon>Pezizomycotina</taxon>
        <taxon>Lecanoromycetes</taxon>
        <taxon>OSLEUM clade</taxon>
        <taxon>Lecanoromycetidae</taxon>
        <taxon>Lecanorales</taxon>
        <taxon>Lecanorineae</taxon>
        <taxon>Parmeliaceae</taxon>
        <taxon>Alectoria</taxon>
    </lineage>
</organism>
<comment type="caution">
    <text evidence="1">The sequence shown here is derived from an EMBL/GenBank/DDBJ whole genome shotgun (WGS) entry which is preliminary data.</text>
</comment>
<dbReference type="Proteomes" id="UP000664203">
    <property type="component" value="Unassembled WGS sequence"/>
</dbReference>
<sequence length="396" mass="38970">MHTRSAPAVAVTVASQPIILNRLSQYVVAGKILTPGAPPINIQGTLVSLAPSASAVLVAGSTIALPVGVNGPVISIGNQPVTANSASQYIFGSKTLIPGGPAITVSGMTISLAPSGTQAVIGDSTIRLVPASPSLPSLFIGSHTFTANTASAYVIGGQTLVPGQPGINIPGSAIGILTLAPEPSQPSFTVRDQVFTPHPIAFSIAGTTLSAGGPGVTTLGTSVSLGPSGSLVIGTSTTILPSGASAPVFTMGGQVITPNPIAFSIAGTTVSVGGRGVTISGTPMSLGPSGSLIIGTSVTKLNPTAFTVGDQVFTPNPTAFPIAGTTISAGGPRVTIAGTPVSLGPSGGLVIGNSTIPLSPTSPGGPNFAGRASRKSMRLENQILSLMITSAMMLYL</sequence>
<evidence type="ECO:0000313" key="1">
    <source>
        <dbReference type="EMBL" id="CAF9910478.1"/>
    </source>
</evidence>
<gene>
    <name evidence="1" type="ORF">ALECFALPRED_006607</name>
</gene>
<accession>A0A8H3I9X2</accession>
<dbReference type="OrthoDB" id="3944128at2759"/>
<protein>
    <submittedName>
        <fullName evidence="1">Uncharacterized protein</fullName>
    </submittedName>
</protein>